<dbReference type="Proteomes" id="UP000265520">
    <property type="component" value="Unassembled WGS sequence"/>
</dbReference>
<reference evidence="1 2" key="1">
    <citation type="journal article" date="2018" name="Front. Plant Sci.">
        <title>Red Clover (Trifolium pratense) and Zigzag Clover (T. medium) - A Picture of Genomic Similarities and Differences.</title>
        <authorList>
            <person name="Dluhosova J."/>
            <person name="Istvanek J."/>
            <person name="Nedelnik J."/>
            <person name="Repkova J."/>
        </authorList>
    </citation>
    <scope>NUCLEOTIDE SEQUENCE [LARGE SCALE GENOMIC DNA]</scope>
    <source>
        <strain evidence="2">cv. 10/8</strain>
        <tissue evidence="1">Leaf</tissue>
    </source>
</reference>
<evidence type="ECO:0000313" key="1">
    <source>
        <dbReference type="EMBL" id="MCI83210.1"/>
    </source>
</evidence>
<sequence length="29" mass="3427">ELTVTHDRAELRMLDIQIVELLVELSWTC</sequence>
<dbReference type="EMBL" id="LXQA011061739">
    <property type="protein sequence ID" value="MCI83210.1"/>
    <property type="molecule type" value="Genomic_DNA"/>
</dbReference>
<evidence type="ECO:0000313" key="2">
    <source>
        <dbReference type="Proteomes" id="UP000265520"/>
    </source>
</evidence>
<dbReference type="AlphaFoldDB" id="A0A392V9S5"/>
<name>A0A392V9S5_9FABA</name>
<keyword evidence="2" id="KW-1185">Reference proteome</keyword>
<feature type="non-terminal residue" evidence="1">
    <location>
        <position position="1"/>
    </location>
</feature>
<accession>A0A392V9S5</accession>
<proteinExistence type="predicted"/>
<comment type="caution">
    <text evidence="1">The sequence shown here is derived from an EMBL/GenBank/DDBJ whole genome shotgun (WGS) entry which is preliminary data.</text>
</comment>
<organism evidence="1 2">
    <name type="scientific">Trifolium medium</name>
    <dbReference type="NCBI Taxonomy" id="97028"/>
    <lineage>
        <taxon>Eukaryota</taxon>
        <taxon>Viridiplantae</taxon>
        <taxon>Streptophyta</taxon>
        <taxon>Embryophyta</taxon>
        <taxon>Tracheophyta</taxon>
        <taxon>Spermatophyta</taxon>
        <taxon>Magnoliopsida</taxon>
        <taxon>eudicotyledons</taxon>
        <taxon>Gunneridae</taxon>
        <taxon>Pentapetalae</taxon>
        <taxon>rosids</taxon>
        <taxon>fabids</taxon>
        <taxon>Fabales</taxon>
        <taxon>Fabaceae</taxon>
        <taxon>Papilionoideae</taxon>
        <taxon>50 kb inversion clade</taxon>
        <taxon>NPAAA clade</taxon>
        <taxon>Hologalegina</taxon>
        <taxon>IRL clade</taxon>
        <taxon>Trifolieae</taxon>
        <taxon>Trifolium</taxon>
    </lineage>
</organism>
<protein>
    <submittedName>
        <fullName evidence="1">Uncharacterized protein</fullName>
    </submittedName>
</protein>